<gene>
    <name evidence="1" type="ORF">GCM10009001_03050</name>
</gene>
<name>A0ABP3QI15_9BACI</name>
<organism evidence="1 2">
    <name type="scientific">Virgibacillus siamensis</name>
    <dbReference type="NCBI Taxonomy" id="480071"/>
    <lineage>
        <taxon>Bacteria</taxon>
        <taxon>Bacillati</taxon>
        <taxon>Bacillota</taxon>
        <taxon>Bacilli</taxon>
        <taxon>Bacillales</taxon>
        <taxon>Bacillaceae</taxon>
        <taxon>Virgibacillus</taxon>
    </lineage>
</organism>
<evidence type="ECO:0000313" key="1">
    <source>
        <dbReference type="EMBL" id="GAA0590470.1"/>
    </source>
</evidence>
<proteinExistence type="predicted"/>
<accession>A0ABP3QI15</accession>
<dbReference type="Proteomes" id="UP001500866">
    <property type="component" value="Unassembled WGS sequence"/>
</dbReference>
<evidence type="ECO:0000313" key="2">
    <source>
        <dbReference type="Proteomes" id="UP001500866"/>
    </source>
</evidence>
<protein>
    <submittedName>
        <fullName evidence="1">Uncharacterized protein</fullName>
    </submittedName>
</protein>
<reference evidence="2" key="1">
    <citation type="journal article" date="2019" name="Int. J. Syst. Evol. Microbiol.">
        <title>The Global Catalogue of Microorganisms (GCM) 10K type strain sequencing project: providing services to taxonomists for standard genome sequencing and annotation.</title>
        <authorList>
            <consortium name="The Broad Institute Genomics Platform"/>
            <consortium name="The Broad Institute Genome Sequencing Center for Infectious Disease"/>
            <person name="Wu L."/>
            <person name="Ma J."/>
        </authorList>
    </citation>
    <scope>NUCLEOTIDE SEQUENCE [LARGE SCALE GENOMIC DNA]</scope>
    <source>
        <strain evidence="2">JCM 15395</strain>
    </source>
</reference>
<keyword evidence="2" id="KW-1185">Reference proteome</keyword>
<dbReference type="EMBL" id="BAAADS010000001">
    <property type="protein sequence ID" value="GAA0590470.1"/>
    <property type="molecule type" value="Genomic_DNA"/>
</dbReference>
<comment type="caution">
    <text evidence="1">The sequence shown here is derived from an EMBL/GenBank/DDBJ whole genome shotgun (WGS) entry which is preliminary data.</text>
</comment>
<sequence>MPDFQKSHIKLPKPHISSLKPHIKHIKAHISHAKSHINLIPQLNRIIYKAEPGSVGFYFV</sequence>